<evidence type="ECO:0000313" key="17">
    <source>
        <dbReference type="Proteomes" id="UP000023795"/>
    </source>
</evidence>
<dbReference type="GO" id="GO:0006457">
    <property type="term" value="P:protein folding"/>
    <property type="evidence" value="ECO:0007669"/>
    <property type="project" value="InterPro"/>
</dbReference>
<evidence type="ECO:0000256" key="2">
    <source>
        <dbReference type="ARBA" id="ARBA00008823"/>
    </source>
</evidence>
<keyword evidence="8 14" id="KW-1133">Transmembrane helix</keyword>
<evidence type="ECO:0000256" key="13">
    <source>
        <dbReference type="ARBA" id="ARBA00023284"/>
    </source>
</evidence>
<feature type="topological domain" description="Cytoplasmic" evidence="14">
    <location>
        <begin position="174"/>
        <end position="181"/>
    </location>
</feature>
<dbReference type="InterPro" id="IPR003752">
    <property type="entry name" value="DiS_bond_form_DsbB/BdbC"/>
</dbReference>
<keyword evidence="10 14" id="KW-0472">Membrane</keyword>
<sequence length="181" mass="20335">MKQLGFLHCIFYYTFSHRGILVLLVLGSIVGMVFAYYLQKVVGLDPCPLCVFQRIGLIGMGSFAFLSLITQLQKRWAKLTLMILALLSILWSVGVASWHIWLQNLPPSEAPACGPGLNYWIDTLPITQVFKEVFTGSGECALIDWTFLGFSLPQLSLLFFSVLALLVMLNIYILLQKNTKL</sequence>
<keyword evidence="13 14" id="KW-0676">Redox-active center</keyword>
<evidence type="ECO:0000256" key="8">
    <source>
        <dbReference type="ARBA" id="ARBA00022989"/>
    </source>
</evidence>
<keyword evidence="4 14" id="KW-1003">Cell membrane</keyword>
<evidence type="ECO:0000256" key="12">
    <source>
        <dbReference type="ARBA" id="ARBA00023186"/>
    </source>
</evidence>
<dbReference type="STRING" id="1230338.MOMA_01705"/>
<evidence type="ECO:0000313" key="16">
    <source>
        <dbReference type="EMBL" id="ELA09082.1"/>
    </source>
</evidence>
<proteinExistence type="inferred from homology"/>
<dbReference type="InterPro" id="IPR050183">
    <property type="entry name" value="DsbB"/>
</dbReference>
<comment type="caution">
    <text evidence="14">Lacks conserved residue(s) required for the propagation of feature annotation.</text>
</comment>
<keyword evidence="7 14" id="KW-0249">Electron transport</keyword>
<dbReference type="EMBL" id="ANIN01000001">
    <property type="protein sequence ID" value="ELA09082.1"/>
    <property type="molecule type" value="Genomic_DNA"/>
</dbReference>
<evidence type="ECO:0000256" key="11">
    <source>
        <dbReference type="ARBA" id="ARBA00023157"/>
    </source>
</evidence>
<reference evidence="16 17" key="1">
    <citation type="journal article" date="2013" name="Genome Announc.">
        <title>Genome Sequence of Moraxella macacae 0408225, a Novel Bacterial Species Isolated from a Cynomolgus Macaque with Epistaxis.</title>
        <authorList>
            <person name="Ladner J.T."/>
            <person name="Whitehouse C.A."/>
            <person name="Koroleva G.I."/>
            <person name="Palacios G.F."/>
        </authorList>
    </citation>
    <scope>NUCLEOTIDE SEQUENCE [LARGE SCALE GENOMIC DNA]</scope>
    <source>
        <strain evidence="16 17">0408225</strain>
    </source>
</reference>
<organism evidence="16 17">
    <name type="scientific">Moraxella macacae 0408225</name>
    <dbReference type="NCBI Taxonomy" id="1230338"/>
    <lineage>
        <taxon>Bacteria</taxon>
        <taxon>Pseudomonadati</taxon>
        <taxon>Pseudomonadota</taxon>
        <taxon>Gammaproteobacteria</taxon>
        <taxon>Moraxellales</taxon>
        <taxon>Moraxellaceae</taxon>
        <taxon>Moraxella</taxon>
    </lineage>
</organism>
<feature type="disulfide bond" description="Redox-active" evidence="14">
    <location>
        <begin position="47"/>
        <end position="50"/>
    </location>
</feature>
<protein>
    <recommendedName>
        <fullName evidence="14">Disulfide bond formation protein B</fullName>
    </recommendedName>
    <alternativeName>
        <fullName evidence="14">Disulfide oxidoreductase</fullName>
    </alternativeName>
</protein>
<dbReference type="eggNOG" id="COG1495">
    <property type="taxonomic scope" value="Bacteria"/>
</dbReference>
<feature type="topological domain" description="Cytoplasmic" evidence="14">
    <location>
        <begin position="1"/>
        <end position="20"/>
    </location>
</feature>
<dbReference type="RefSeq" id="WP_009766902.1">
    <property type="nucleotide sequence ID" value="NZ_ANIN01000001.1"/>
</dbReference>
<feature type="transmembrane region" description="Helical" evidence="15">
    <location>
        <begin position="20"/>
        <end position="39"/>
    </location>
</feature>
<evidence type="ECO:0000256" key="1">
    <source>
        <dbReference type="ARBA" id="ARBA00004429"/>
    </source>
</evidence>
<feature type="topological domain" description="Periplasmic" evidence="14">
    <location>
        <begin position="38"/>
        <end position="55"/>
    </location>
</feature>
<dbReference type="PANTHER" id="PTHR36570:SF3">
    <property type="entry name" value="DISULFIDE BOND FORMATION PROTEIN B"/>
    <property type="match status" value="1"/>
</dbReference>
<dbReference type="InterPro" id="IPR023380">
    <property type="entry name" value="DsbB-like_sf"/>
</dbReference>
<evidence type="ECO:0000256" key="5">
    <source>
        <dbReference type="ARBA" id="ARBA00022519"/>
    </source>
</evidence>
<dbReference type="GO" id="GO:0005886">
    <property type="term" value="C:plasma membrane"/>
    <property type="evidence" value="ECO:0007669"/>
    <property type="project" value="UniProtKB-SubCell"/>
</dbReference>
<dbReference type="HAMAP" id="MF_00286">
    <property type="entry name" value="DsbB"/>
    <property type="match status" value="1"/>
</dbReference>
<dbReference type="PANTHER" id="PTHR36570">
    <property type="entry name" value="DISULFIDE BOND FORMATION PROTEIN B"/>
    <property type="match status" value="1"/>
</dbReference>
<evidence type="ECO:0000256" key="7">
    <source>
        <dbReference type="ARBA" id="ARBA00022982"/>
    </source>
</evidence>
<dbReference type="GO" id="GO:0015035">
    <property type="term" value="F:protein-disulfide reductase activity"/>
    <property type="evidence" value="ECO:0007669"/>
    <property type="project" value="UniProtKB-UniRule"/>
</dbReference>
<dbReference type="Pfam" id="PF02600">
    <property type="entry name" value="DsbB"/>
    <property type="match status" value="1"/>
</dbReference>
<dbReference type="AlphaFoldDB" id="L2F7T7"/>
<keyword evidence="11 14" id="KW-1015">Disulfide bond</keyword>
<comment type="subcellular location">
    <subcellularLocation>
        <location evidence="1">Cell inner membrane</location>
        <topology evidence="1">Multi-pass membrane protein</topology>
    </subcellularLocation>
    <subcellularLocation>
        <location evidence="14">Cell membrane</location>
        <topology evidence="14">Multi-pass membrane protein</topology>
    </subcellularLocation>
</comment>
<keyword evidence="9 14" id="KW-0560">Oxidoreductase</keyword>
<keyword evidence="12 14" id="KW-0143">Chaperone</keyword>
<evidence type="ECO:0000256" key="3">
    <source>
        <dbReference type="ARBA" id="ARBA00022448"/>
    </source>
</evidence>
<keyword evidence="6 14" id="KW-0812">Transmembrane</keyword>
<comment type="caution">
    <text evidence="16">The sequence shown here is derived from an EMBL/GenBank/DDBJ whole genome shotgun (WGS) entry which is preliminary data.</text>
</comment>
<dbReference type="Gene3D" id="1.20.1550.10">
    <property type="entry name" value="DsbB-like"/>
    <property type="match status" value="1"/>
</dbReference>
<evidence type="ECO:0000256" key="14">
    <source>
        <dbReference type="HAMAP-Rule" id="MF_00286"/>
    </source>
</evidence>
<accession>L2F7T7</accession>
<feature type="transmembrane region" description="Helical" evidence="15">
    <location>
        <begin position="81"/>
        <end position="101"/>
    </location>
</feature>
<evidence type="ECO:0000256" key="15">
    <source>
        <dbReference type="SAM" id="Phobius"/>
    </source>
</evidence>
<dbReference type="GO" id="GO:0009055">
    <property type="term" value="F:electron transfer activity"/>
    <property type="evidence" value="ECO:0007669"/>
    <property type="project" value="UniProtKB-UniRule"/>
</dbReference>
<evidence type="ECO:0000256" key="10">
    <source>
        <dbReference type="ARBA" id="ARBA00023136"/>
    </source>
</evidence>
<keyword evidence="5" id="KW-0997">Cell inner membrane</keyword>
<evidence type="ECO:0000256" key="4">
    <source>
        <dbReference type="ARBA" id="ARBA00022475"/>
    </source>
</evidence>
<evidence type="ECO:0000256" key="9">
    <source>
        <dbReference type="ARBA" id="ARBA00023002"/>
    </source>
</evidence>
<feature type="transmembrane region" description="Helical" evidence="15">
    <location>
        <begin position="155"/>
        <end position="175"/>
    </location>
</feature>
<dbReference type="OrthoDB" id="3711263at2"/>
<name>L2F7T7_9GAMM</name>
<keyword evidence="17" id="KW-1185">Reference proteome</keyword>
<feature type="transmembrane region" description="Helical" evidence="15">
    <location>
        <begin position="51"/>
        <end position="69"/>
    </location>
</feature>
<dbReference type="SUPFAM" id="SSF158442">
    <property type="entry name" value="DsbB-like"/>
    <property type="match status" value="1"/>
</dbReference>
<gene>
    <name evidence="14" type="primary">dsbB</name>
    <name evidence="16" type="ORF">MOMA_01705</name>
</gene>
<evidence type="ECO:0000256" key="6">
    <source>
        <dbReference type="ARBA" id="ARBA00022692"/>
    </source>
</evidence>
<comment type="similarity">
    <text evidence="2 14">Belongs to the DsbB family.</text>
</comment>
<comment type="function">
    <text evidence="14">Required for disulfide bond formation in some periplasmic proteins. Acts by oxidizing the DsbA protein.</text>
</comment>
<dbReference type="Proteomes" id="UP000023795">
    <property type="component" value="Unassembled WGS sequence"/>
</dbReference>
<keyword evidence="3 14" id="KW-0813">Transport</keyword>
<dbReference type="InterPro" id="IPR022920">
    <property type="entry name" value="Disulphide_bond_form_DsbB"/>
</dbReference>
<dbReference type="PATRIC" id="fig|1230338.3.peg.376"/>